<evidence type="ECO:0000313" key="2">
    <source>
        <dbReference type="Proteomes" id="UP000589036"/>
    </source>
</evidence>
<dbReference type="RefSeq" id="WP_179643940.1">
    <property type="nucleotide sequence ID" value="NZ_BAAAYY010000016.1"/>
</dbReference>
<accession>A0A852TZ82</accession>
<dbReference type="EMBL" id="JACCCC010000001">
    <property type="protein sequence ID" value="NYE48093.1"/>
    <property type="molecule type" value="Genomic_DNA"/>
</dbReference>
<protein>
    <submittedName>
        <fullName evidence="1">Uncharacterized protein</fullName>
    </submittedName>
</protein>
<keyword evidence="2" id="KW-1185">Reference proteome</keyword>
<evidence type="ECO:0000313" key="1">
    <source>
        <dbReference type="EMBL" id="NYE48093.1"/>
    </source>
</evidence>
<comment type="caution">
    <text evidence="1">The sequence shown here is derived from an EMBL/GenBank/DDBJ whole genome shotgun (WGS) entry which is preliminary data.</text>
</comment>
<dbReference type="Proteomes" id="UP000589036">
    <property type="component" value="Unassembled WGS sequence"/>
</dbReference>
<organism evidence="1 2">
    <name type="scientific">Spinactinospora alkalitolerans</name>
    <dbReference type="NCBI Taxonomy" id="687207"/>
    <lineage>
        <taxon>Bacteria</taxon>
        <taxon>Bacillati</taxon>
        <taxon>Actinomycetota</taxon>
        <taxon>Actinomycetes</taxon>
        <taxon>Streptosporangiales</taxon>
        <taxon>Nocardiopsidaceae</taxon>
        <taxon>Spinactinospora</taxon>
    </lineage>
</organism>
<reference evidence="1 2" key="1">
    <citation type="submission" date="2020-07" db="EMBL/GenBank/DDBJ databases">
        <title>Sequencing the genomes of 1000 actinobacteria strains.</title>
        <authorList>
            <person name="Klenk H.-P."/>
        </authorList>
    </citation>
    <scope>NUCLEOTIDE SEQUENCE [LARGE SCALE GENOMIC DNA]</scope>
    <source>
        <strain evidence="1 2">CXB654</strain>
    </source>
</reference>
<gene>
    <name evidence="1" type="ORF">HDA32_003213</name>
</gene>
<sequence length="68" mass="7306">MTRPSEPAVRDCPGCEREWDHCHGTLIVHTDGAVECTEDDCSASPHLHAWTTPCGRLVPACECAGTGE</sequence>
<dbReference type="AlphaFoldDB" id="A0A852TZ82"/>
<name>A0A852TZ82_9ACTN</name>
<proteinExistence type="predicted"/>